<reference evidence="2" key="2">
    <citation type="submission" date="2020-09" db="EMBL/GenBank/DDBJ databases">
        <authorList>
            <person name="Sun Q."/>
            <person name="Zhou Y."/>
        </authorList>
    </citation>
    <scope>NUCLEOTIDE SEQUENCE</scope>
    <source>
        <strain evidence="2">CGMCC 1.15448</strain>
    </source>
</reference>
<proteinExistence type="predicted"/>
<reference evidence="2" key="1">
    <citation type="journal article" date="2014" name="Int. J. Syst. Evol. Microbiol.">
        <title>Complete genome sequence of Corynebacterium casei LMG S-19264T (=DSM 44701T), isolated from a smear-ripened cheese.</title>
        <authorList>
            <consortium name="US DOE Joint Genome Institute (JGI-PGF)"/>
            <person name="Walter F."/>
            <person name="Albersmeier A."/>
            <person name="Kalinowski J."/>
            <person name="Ruckert C."/>
        </authorList>
    </citation>
    <scope>NUCLEOTIDE SEQUENCE</scope>
    <source>
        <strain evidence="2">CGMCC 1.15448</strain>
    </source>
</reference>
<protein>
    <recommendedName>
        <fullName evidence="4">Alpha-L-arabinofuranosidase</fullName>
    </recommendedName>
</protein>
<name>A0A8J2UI60_9BACT</name>
<dbReference type="Gene3D" id="3.20.20.80">
    <property type="entry name" value="Glycosidases"/>
    <property type="match status" value="1"/>
</dbReference>
<feature type="compositionally biased region" description="Low complexity" evidence="1">
    <location>
        <begin position="26"/>
        <end position="37"/>
    </location>
</feature>
<evidence type="ECO:0008006" key="4">
    <source>
        <dbReference type="Google" id="ProtNLM"/>
    </source>
</evidence>
<dbReference type="PANTHER" id="PTHR43576">
    <property type="entry name" value="ALPHA-L-ARABINOFURANOSIDASE C-RELATED"/>
    <property type="match status" value="1"/>
</dbReference>
<evidence type="ECO:0000256" key="1">
    <source>
        <dbReference type="SAM" id="MobiDB-lite"/>
    </source>
</evidence>
<dbReference type="InterPro" id="IPR017853">
    <property type="entry name" value="GH"/>
</dbReference>
<comment type="caution">
    <text evidence="2">The sequence shown here is derived from an EMBL/GenBank/DDBJ whole genome shotgun (WGS) entry which is preliminary data.</text>
</comment>
<dbReference type="EMBL" id="BMJC01000006">
    <property type="protein sequence ID" value="GGB20817.1"/>
    <property type="molecule type" value="Genomic_DNA"/>
</dbReference>
<feature type="region of interest" description="Disordered" evidence="1">
    <location>
        <begin position="26"/>
        <end position="46"/>
    </location>
</feature>
<dbReference type="SUPFAM" id="SSF51445">
    <property type="entry name" value="(Trans)glycosidases"/>
    <property type="match status" value="1"/>
</dbReference>
<keyword evidence="3" id="KW-1185">Reference proteome</keyword>
<dbReference type="PROSITE" id="PS51257">
    <property type="entry name" value="PROKAR_LIPOPROTEIN"/>
    <property type="match status" value="1"/>
</dbReference>
<sequence>MQHMRTLINAGLVTLSLGWAACGKSSHPSGSNGNNGNTSVTDSIYAPVDPSTPPSIGLFSNSWQAKSFNVPATTAGTAASGSVTDSLTINVNKVLVKVPPYVYGNNSNLWMGQIVTQPALMGYLKDLSPRIIRAPAGSVSDVYFFNDTTAAPADAPDTLVNADGSYAVSPYWYGGNTASWTLALSNYYSMLAQTSSTGIITVNYGYARYGTSANPVAAAAHLAANWVRYDNGRTKFWEIGNETYGSWEAGYRIDQSKNKDGQPQIITGALYGSHFKVFADSMRAAAQQIGATIYLGASLYSSAPASWDNTTVQTWNQGVLSQAGNTPDFYIVHNYYTAYNTNSSVSDILSSSIPVTTNMMNYIQQQESAGGVTAKPVALTEWNIQATGSKQDVSYIAGIHAAKTLGSIIKNQFGEASRWDLANGWNNGDDMGMFNHGDEPGAPLWNPRPAFYYLYYFQQFFGDRMVADSLKAINSDLTTYSSTFSSGQAGTIIVNSGTMSHIVTIDFQHFPAGSNYYWYTLTGGTDNGNFSGQVYVNGTGPSSATGGPLTYASLKANSAALTGTIRLAVPPLSAVYLVADKK</sequence>
<organism evidence="2 3">
    <name type="scientific">Puia dinghuensis</name>
    <dbReference type="NCBI Taxonomy" id="1792502"/>
    <lineage>
        <taxon>Bacteria</taxon>
        <taxon>Pseudomonadati</taxon>
        <taxon>Bacteroidota</taxon>
        <taxon>Chitinophagia</taxon>
        <taxon>Chitinophagales</taxon>
        <taxon>Chitinophagaceae</taxon>
        <taxon>Puia</taxon>
    </lineage>
</organism>
<gene>
    <name evidence="2" type="ORF">GCM10011511_50720</name>
</gene>
<dbReference type="Proteomes" id="UP000607559">
    <property type="component" value="Unassembled WGS sequence"/>
</dbReference>
<dbReference type="GO" id="GO:0000272">
    <property type="term" value="P:polysaccharide catabolic process"/>
    <property type="evidence" value="ECO:0007669"/>
    <property type="project" value="TreeGrafter"/>
</dbReference>
<dbReference type="PANTHER" id="PTHR43576:SF3">
    <property type="entry name" value="ALPHA-L-ARABINOFURANOSIDASE C"/>
    <property type="match status" value="1"/>
</dbReference>
<accession>A0A8J2UI60</accession>
<dbReference type="AlphaFoldDB" id="A0A8J2UI60"/>
<evidence type="ECO:0000313" key="2">
    <source>
        <dbReference type="EMBL" id="GGB20817.1"/>
    </source>
</evidence>
<evidence type="ECO:0000313" key="3">
    <source>
        <dbReference type="Proteomes" id="UP000607559"/>
    </source>
</evidence>